<organism evidence="6 7">
    <name type="scientific">Rhizobium lusitanum</name>
    <dbReference type="NCBI Taxonomy" id="293958"/>
    <lineage>
        <taxon>Bacteria</taxon>
        <taxon>Pseudomonadati</taxon>
        <taxon>Pseudomonadota</taxon>
        <taxon>Alphaproteobacteria</taxon>
        <taxon>Hyphomicrobiales</taxon>
        <taxon>Rhizobiaceae</taxon>
        <taxon>Rhizobium/Agrobacterium group</taxon>
        <taxon>Rhizobium</taxon>
    </lineage>
</organism>
<keyword evidence="3" id="KW-0547">Nucleotide-binding</keyword>
<accession>A0A6L9UE04</accession>
<protein>
    <submittedName>
        <fullName evidence="6">ATP-binding cassette domain-containing protein</fullName>
    </submittedName>
</protein>
<dbReference type="PROSITE" id="PS00211">
    <property type="entry name" value="ABC_TRANSPORTER_1"/>
    <property type="match status" value="1"/>
</dbReference>
<dbReference type="GO" id="GO:0005524">
    <property type="term" value="F:ATP binding"/>
    <property type="evidence" value="ECO:0007669"/>
    <property type="project" value="UniProtKB-KW"/>
</dbReference>
<evidence type="ECO:0000313" key="6">
    <source>
        <dbReference type="EMBL" id="NEI72417.1"/>
    </source>
</evidence>
<dbReference type="Gene3D" id="3.40.50.300">
    <property type="entry name" value="P-loop containing nucleotide triphosphate hydrolases"/>
    <property type="match status" value="1"/>
</dbReference>
<sequence>MNNAAPIQLTVDKVDYSYRSKKRATLTIFRQLSLTVGEGEFVSLIGPSGCGKSTMLRLIMGLQLPVSGTIRVAGTVVNGPSTKIGMVFQQDALLPWRTALKNVCLGLERDLPRDEAVRRAHAALEQVGLAKFADAYPHQLSGGMRQRVNLARALALSPEVVLMDEPFAALDMLTRERMQEHLINVWERDRKTVVFVTHQLEEAVFLSDRVILLGPAPAGVLADVTVNLPRPRTAETKKSVHYHRQVDELAGLLAKAEARGPLNA</sequence>
<dbReference type="SMART" id="SM00382">
    <property type="entry name" value="AAA"/>
    <property type="match status" value="1"/>
</dbReference>
<dbReference type="PROSITE" id="PS50893">
    <property type="entry name" value="ABC_TRANSPORTER_2"/>
    <property type="match status" value="1"/>
</dbReference>
<dbReference type="InterPro" id="IPR050166">
    <property type="entry name" value="ABC_transporter_ATP-bind"/>
</dbReference>
<proteinExistence type="inferred from homology"/>
<comment type="similarity">
    <text evidence="1">Belongs to the ABC transporter superfamily.</text>
</comment>
<dbReference type="InterPro" id="IPR003439">
    <property type="entry name" value="ABC_transporter-like_ATP-bd"/>
</dbReference>
<dbReference type="EMBL" id="WUEY01000012">
    <property type="protein sequence ID" value="NEI72417.1"/>
    <property type="molecule type" value="Genomic_DNA"/>
</dbReference>
<dbReference type="RefSeq" id="WP_163989769.1">
    <property type="nucleotide sequence ID" value="NZ_WUEY01000012.1"/>
</dbReference>
<feature type="domain" description="ABC transporter" evidence="5">
    <location>
        <begin position="11"/>
        <end position="240"/>
    </location>
</feature>
<dbReference type="InterPro" id="IPR003593">
    <property type="entry name" value="AAA+_ATPase"/>
</dbReference>
<dbReference type="GO" id="GO:0016887">
    <property type="term" value="F:ATP hydrolysis activity"/>
    <property type="evidence" value="ECO:0007669"/>
    <property type="project" value="InterPro"/>
</dbReference>
<evidence type="ECO:0000313" key="7">
    <source>
        <dbReference type="Proteomes" id="UP000483035"/>
    </source>
</evidence>
<dbReference type="AlphaFoldDB" id="A0A6L9UE04"/>
<evidence type="ECO:0000259" key="5">
    <source>
        <dbReference type="PROSITE" id="PS50893"/>
    </source>
</evidence>
<dbReference type="InterPro" id="IPR027417">
    <property type="entry name" value="P-loop_NTPase"/>
</dbReference>
<keyword evidence="4 6" id="KW-0067">ATP-binding</keyword>
<gene>
    <name evidence="6" type="ORF">GR212_22805</name>
</gene>
<evidence type="ECO:0000256" key="3">
    <source>
        <dbReference type="ARBA" id="ARBA00022741"/>
    </source>
</evidence>
<dbReference type="Proteomes" id="UP000483035">
    <property type="component" value="Unassembled WGS sequence"/>
</dbReference>
<dbReference type="SUPFAM" id="SSF52540">
    <property type="entry name" value="P-loop containing nucleoside triphosphate hydrolases"/>
    <property type="match status" value="1"/>
</dbReference>
<evidence type="ECO:0000256" key="1">
    <source>
        <dbReference type="ARBA" id="ARBA00005417"/>
    </source>
</evidence>
<dbReference type="Pfam" id="PF00005">
    <property type="entry name" value="ABC_tran"/>
    <property type="match status" value="1"/>
</dbReference>
<dbReference type="InterPro" id="IPR017871">
    <property type="entry name" value="ABC_transporter-like_CS"/>
</dbReference>
<name>A0A6L9UE04_9HYPH</name>
<dbReference type="PANTHER" id="PTHR42788:SF13">
    <property type="entry name" value="ALIPHATIC SULFONATES IMPORT ATP-BINDING PROTEIN SSUB"/>
    <property type="match status" value="1"/>
</dbReference>
<dbReference type="PANTHER" id="PTHR42788">
    <property type="entry name" value="TAURINE IMPORT ATP-BINDING PROTEIN-RELATED"/>
    <property type="match status" value="1"/>
</dbReference>
<dbReference type="CDD" id="cd03293">
    <property type="entry name" value="ABC_NrtD_SsuB_transporters"/>
    <property type="match status" value="1"/>
</dbReference>
<comment type="caution">
    <text evidence="6">The sequence shown here is derived from an EMBL/GenBank/DDBJ whole genome shotgun (WGS) entry which is preliminary data.</text>
</comment>
<keyword evidence="2" id="KW-0813">Transport</keyword>
<evidence type="ECO:0000256" key="2">
    <source>
        <dbReference type="ARBA" id="ARBA00022448"/>
    </source>
</evidence>
<evidence type="ECO:0000256" key="4">
    <source>
        <dbReference type="ARBA" id="ARBA00022840"/>
    </source>
</evidence>
<reference evidence="6 7" key="1">
    <citation type="submission" date="2019-12" db="EMBL/GenBank/DDBJ databases">
        <title>Rhizobium genotypes associated with high levels of biological nitrogen fixation by grain legumes in a temperate-maritime cropping system.</title>
        <authorList>
            <person name="Maluk M."/>
            <person name="Francesc Ferrando Molina F."/>
            <person name="Lopez Del Egido L."/>
            <person name="Lafos M."/>
            <person name="Langarica-Fuentes A."/>
            <person name="Gebre Yohannes G."/>
            <person name="Young M.W."/>
            <person name="Martin P."/>
            <person name="Gantlett R."/>
            <person name="Kenicer G."/>
            <person name="Hawes C."/>
            <person name="Begg G.S."/>
            <person name="Quilliam R.S."/>
            <person name="Squire G.R."/>
            <person name="Poole P.S."/>
            <person name="Young P.W."/>
            <person name="Iannetta P.M."/>
            <person name="James E.K."/>
        </authorList>
    </citation>
    <scope>NUCLEOTIDE SEQUENCE [LARGE SCALE GENOMIC DNA]</scope>
    <source>
        <strain evidence="6 7">JHI1118</strain>
    </source>
</reference>